<accession>A0A1G5D966</accession>
<dbReference type="OrthoDB" id="1822642at2"/>
<proteinExistence type="predicted"/>
<evidence type="ECO:0000313" key="2">
    <source>
        <dbReference type="Proteomes" id="UP000198636"/>
    </source>
</evidence>
<keyword evidence="2" id="KW-1185">Reference proteome</keyword>
<name>A0A1G5D966_9FIRM</name>
<reference evidence="1 2" key="1">
    <citation type="submission" date="2016-10" db="EMBL/GenBank/DDBJ databases">
        <authorList>
            <person name="de Groot N.N."/>
        </authorList>
    </citation>
    <scope>NUCLEOTIDE SEQUENCE [LARGE SCALE GENOMIC DNA]</scope>
    <source>
        <strain evidence="1 2">DSM 18978</strain>
    </source>
</reference>
<protein>
    <submittedName>
        <fullName evidence="1">Uncharacterized protein</fullName>
    </submittedName>
</protein>
<gene>
    <name evidence="1" type="ORF">SAMN03080606_00835</name>
</gene>
<evidence type="ECO:0000313" key="1">
    <source>
        <dbReference type="EMBL" id="SCY11164.1"/>
    </source>
</evidence>
<sequence>MQSTDKVNINTCSYCLSKNIKKDIPYGKFVTLKTNPFISHQAYAEICLDCGSILRSYIQLQEQEMKSL</sequence>
<organism evidence="1 2">
    <name type="scientific">Alkaliphilus peptidifermentans DSM 18978</name>
    <dbReference type="NCBI Taxonomy" id="1120976"/>
    <lineage>
        <taxon>Bacteria</taxon>
        <taxon>Bacillati</taxon>
        <taxon>Bacillota</taxon>
        <taxon>Clostridia</taxon>
        <taxon>Peptostreptococcales</taxon>
        <taxon>Natronincolaceae</taxon>
        <taxon>Alkaliphilus</taxon>
    </lineage>
</organism>
<dbReference type="Proteomes" id="UP000198636">
    <property type="component" value="Unassembled WGS sequence"/>
</dbReference>
<dbReference type="RefSeq" id="WP_091540313.1">
    <property type="nucleotide sequence ID" value="NZ_FMUS01000004.1"/>
</dbReference>
<dbReference type="EMBL" id="FMUS01000004">
    <property type="protein sequence ID" value="SCY11164.1"/>
    <property type="molecule type" value="Genomic_DNA"/>
</dbReference>
<dbReference type="AlphaFoldDB" id="A0A1G5D966"/>